<reference evidence="1" key="1">
    <citation type="journal article" date="2023" name="Mol. Phylogenet. Evol.">
        <title>Genome-scale phylogeny and comparative genomics of the fungal order Sordariales.</title>
        <authorList>
            <person name="Hensen N."/>
            <person name="Bonometti L."/>
            <person name="Westerberg I."/>
            <person name="Brannstrom I.O."/>
            <person name="Guillou S."/>
            <person name="Cros-Aarteil S."/>
            <person name="Calhoun S."/>
            <person name="Haridas S."/>
            <person name="Kuo A."/>
            <person name="Mondo S."/>
            <person name="Pangilinan J."/>
            <person name="Riley R."/>
            <person name="LaButti K."/>
            <person name="Andreopoulos B."/>
            <person name="Lipzen A."/>
            <person name="Chen C."/>
            <person name="Yan M."/>
            <person name="Daum C."/>
            <person name="Ng V."/>
            <person name="Clum A."/>
            <person name="Steindorff A."/>
            <person name="Ohm R.A."/>
            <person name="Martin F."/>
            <person name="Silar P."/>
            <person name="Natvig D.O."/>
            <person name="Lalanne C."/>
            <person name="Gautier V."/>
            <person name="Ament-Velasquez S.L."/>
            <person name="Kruys A."/>
            <person name="Hutchinson M.I."/>
            <person name="Powell A.J."/>
            <person name="Barry K."/>
            <person name="Miller A.N."/>
            <person name="Grigoriev I.V."/>
            <person name="Debuchy R."/>
            <person name="Gladieux P."/>
            <person name="Hiltunen Thoren M."/>
            <person name="Johannesson H."/>
        </authorList>
    </citation>
    <scope>NUCLEOTIDE SEQUENCE</scope>
    <source>
        <strain evidence="1">PSN243</strain>
    </source>
</reference>
<dbReference type="Proteomes" id="UP001321760">
    <property type="component" value="Unassembled WGS sequence"/>
</dbReference>
<evidence type="ECO:0008006" key="3">
    <source>
        <dbReference type="Google" id="ProtNLM"/>
    </source>
</evidence>
<proteinExistence type="predicted"/>
<name>A0AAV9FZN4_9PEZI</name>
<protein>
    <recommendedName>
        <fullName evidence="3">IBR domain-containing protein</fullName>
    </recommendedName>
</protein>
<sequence length="129" mass="15367">MHGQLERQRRKYQHGRSSCKYICQDAVERWRQGLRFNEYRCCWSCGLPFRWCVAGRVDGRCVYREHVVPVIMMAGISGTLRREVEREFGIDAADEVAYRAWLMRSRQMYDEDMTNALAVWNHIVRKICS</sequence>
<dbReference type="AlphaFoldDB" id="A0AAV9FZN4"/>
<organism evidence="1 2">
    <name type="scientific">Podospora aff. communis PSN243</name>
    <dbReference type="NCBI Taxonomy" id="3040156"/>
    <lineage>
        <taxon>Eukaryota</taxon>
        <taxon>Fungi</taxon>
        <taxon>Dikarya</taxon>
        <taxon>Ascomycota</taxon>
        <taxon>Pezizomycotina</taxon>
        <taxon>Sordariomycetes</taxon>
        <taxon>Sordariomycetidae</taxon>
        <taxon>Sordariales</taxon>
        <taxon>Podosporaceae</taxon>
        <taxon>Podospora</taxon>
    </lineage>
</organism>
<accession>A0AAV9FZN4</accession>
<reference evidence="1" key="2">
    <citation type="submission" date="2023-05" db="EMBL/GenBank/DDBJ databases">
        <authorList>
            <consortium name="Lawrence Berkeley National Laboratory"/>
            <person name="Steindorff A."/>
            <person name="Hensen N."/>
            <person name="Bonometti L."/>
            <person name="Westerberg I."/>
            <person name="Brannstrom I.O."/>
            <person name="Guillou S."/>
            <person name="Cros-Aarteil S."/>
            <person name="Calhoun S."/>
            <person name="Haridas S."/>
            <person name="Kuo A."/>
            <person name="Mondo S."/>
            <person name="Pangilinan J."/>
            <person name="Riley R."/>
            <person name="Labutti K."/>
            <person name="Andreopoulos B."/>
            <person name="Lipzen A."/>
            <person name="Chen C."/>
            <person name="Yanf M."/>
            <person name="Daum C."/>
            <person name="Ng V."/>
            <person name="Clum A."/>
            <person name="Ohm R."/>
            <person name="Martin F."/>
            <person name="Silar P."/>
            <person name="Natvig D."/>
            <person name="Lalanne C."/>
            <person name="Gautier V."/>
            <person name="Ament-Velasquez S.L."/>
            <person name="Kruys A."/>
            <person name="Hutchinson M.I."/>
            <person name="Powell A.J."/>
            <person name="Barry K."/>
            <person name="Miller A.N."/>
            <person name="Grigoriev I.V."/>
            <person name="Debuchy R."/>
            <person name="Gladieux P."/>
            <person name="Thoren M.H."/>
            <person name="Johannesson H."/>
        </authorList>
    </citation>
    <scope>NUCLEOTIDE SEQUENCE</scope>
    <source>
        <strain evidence="1">PSN243</strain>
    </source>
</reference>
<comment type="caution">
    <text evidence="1">The sequence shown here is derived from an EMBL/GenBank/DDBJ whole genome shotgun (WGS) entry which is preliminary data.</text>
</comment>
<dbReference type="EMBL" id="MU866075">
    <property type="protein sequence ID" value="KAK4441870.1"/>
    <property type="molecule type" value="Genomic_DNA"/>
</dbReference>
<evidence type="ECO:0000313" key="2">
    <source>
        <dbReference type="Proteomes" id="UP001321760"/>
    </source>
</evidence>
<evidence type="ECO:0000313" key="1">
    <source>
        <dbReference type="EMBL" id="KAK4441870.1"/>
    </source>
</evidence>
<gene>
    <name evidence="1" type="ORF">QBC34DRAFT_419568</name>
</gene>
<keyword evidence="2" id="KW-1185">Reference proteome</keyword>